<accession>A0A9X8QJN4</accession>
<name>A0A9X8QJN4_9PSED</name>
<dbReference type="SUPFAM" id="SSF55729">
    <property type="entry name" value="Acyl-CoA N-acyltransferases (Nat)"/>
    <property type="match status" value="1"/>
</dbReference>
<reference evidence="2 3" key="1">
    <citation type="submission" date="2016-10" db="EMBL/GenBank/DDBJ databases">
        <authorList>
            <person name="Varghese N."/>
            <person name="Submissions S."/>
        </authorList>
    </citation>
    <scope>NUCLEOTIDE SEQUENCE [LARGE SCALE GENOMIC DNA]</scope>
    <source>
        <strain evidence="2 3">LMG 21974</strain>
    </source>
</reference>
<dbReference type="InterPro" id="IPR016181">
    <property type="entry name" value="Acyl_CoA_acyltransferase"/>
</dbReference>
<evidence type="ECO:0000259" key="1">
    <source>
        <dbReference type="PROSITE" id="PS51186"/>
    </source>
</evidence>
<comment type="caution">
    <text evidence="2">The sequence shown here is derived from an EMBL/GenBank/DDBJ whole genome shotgun (WGS) entry which is preliminary data.</text>
</comment>
<protein>
    <submittedName>
        <fullName evidence="2">Acetyltransferase (GNAT) domain-containing protein</fullName>
    </submittedName>
</protein>
<dbReference type="Gene3D" id="3.40.630.30">
    <property type="match status" value="1"/>
</dbReference>
<dbReference type="PROSITE" id="PS51186">
    <property type="entry name" value="GNAT"/>
    <property type="match status" value="1"/>
</dbReference>
<gene>
    <name evidence="2" type="ORF">SAMN05216409_106308</name>
</gene>
<dbReference type="GO" id="GO:0016747">
    <property type="term" value="F:acyltransferase activity, transferring groups other than amino-acyl groups"/>
    <property type="evidence" value="ECO:0007669"/>
    <property type="project" value="InterPro"/>
</dbReference>
<dbReference type="AlphaFoldDB" id="A0A9X8QJN4"/>
<dbReference type="GeneID" id="300267189"/>
<feature type="domain" description="N-acetyltransferase" evidence="1">
    <location>
        <begin position="1"/>
        <end position="110"/>
    </location>
</feature>
<dbReference type="EMBL" id="FOEV01000006">
    <property type="protein sequence ID" value="SEQ56889.1"/>
    <property type="molecule type" value="Genomic_DNA"/>
</dbReference>
<organism evidence="2 3">
    <name type="scientific">Pseudomonas lutea</name>
    <dbReference type="NCBI Taxonomy" id="243924"/>
    <lineage>
        <taxon>Bacteria</taxon>
        <taxon>Pseudomonadati</taxon>
        <taxon>Pseudomonadota</taxon>
        <taxon>Gammaproteobacteria</taxon>
        <taxon>Pseudomonadales</taxon>
        <taxon>Pseudomonadaceae</taxon>
        <taxon>Pseudomonas</taxon>
    </lineage>
</organism>
<proteinExistence type="predicted"/>
<dbReference type="RefSeq" id="WP_074825577.1">
    <property type="nucleotide sequence ID" value="NZ_FOEV01000006.1"/>
</dbReference>
<dbReference type="Proteomes" id="UP000183210">
    <property type="component" value="Unassembled WGS sequence"/>
</dbReference>
<sequence length="110" mass="12287">MQRSEEEYKARVLAHLENGQLVVLENTPIGLIKVVKSDRVWKLLQLQIIPEQQGNGIATTLVTNLLSEARCASIPVVLTVLKNNPAKRLYEQLGLSITGEQEFVYEMQAG</sequence>
<evidence type="ECO:0000313" key="3">
    <source>
        <dbReference type="Proteomes" id="UP000183210"/>
    </source>
</evidence>
<evidence type="ECO:0000313" key="2">
    <source>
        <dbReference type="EMBL" id="SEQ56889.1"/>
    </source>
</evidence>
<dbReference type="Pfam" id="PF00583">
    <property type="entry name" value="Acetyltransf_1"/>
    <property type="match status" value="1"/>
</dbReference>
<dbReference type="InterPro" id="IPR000182">
    <property type="entry name" value="GNAT_dom"/>
</dbReference>